<dbReference type="Gene3D" id="1.25.40.10">
    <property type="entry name" value="Tetratricopeptide repeat domain"/>
    <property type="match status" value="1"/>
</dbReference>
<keyword evidence="1" id="KW-0677">Repeat</keyword>
<dbReference type="GO" id="GO:0030544">
    <property type="term" value="F:Hsp70 protein binding"/>
    <property type="evidence" value="ECO:0007669"/>
    <property type="project" value="TreeGrafter"/>
</dbReference>
<gene>
    <name evidence="5" type="ORF">DM860_011994</name>
</gene>
<dbReference type="EMBL" id="NQVE01000175">
    <property type="protein sequence ID" value="RAL42211.1"/>
    <property type="molecule type" value="Genomic_DNA"/>
</dbReference>
<dbReference type="CDD" id="cd21377">
    <property type="entry name" value="CTWD_Cns1-like"/>
    <property type="match status" value="1"/>
</dbReference>
<keyword evidence="6" id="KW-1185">Reference proteome</keyword>
<dbReference type="GO" id="GO:0005829">
    <property type="term" value="C:cytosol"/>
    <property type="evidence" value="ECO:0007669"/>
    <property type="project" value="TreeGrafter"/>
</dbReference>
<dbReference type="GO" id="GO:0051879">
    <property type="term" value="F:Hsp90 protein binding"/>
    <property type="evidence" value="ECO:0007669"/>
    <property type="project" value="InterPro"/>
</dbReference>
<dbReference type="SMART" id="SM00028">
    <property type="entry name" value="TPR"/>
    <property type="match status" value="3"/>
</dbReference>
<dbReference type="PANTHER" id="PTHR46035">
    <property type="entry name" value="TETRATRICOPEPTIDE REPEAT PROTEIN 4"/>
    <property type="match status" value="1"/>
</dbReference>
<dbReference type="GO" id="GO:0006457">
    <property type="term" value="P:protein folding"/>
    <property type="evidence" value="ECO:0007669"/>
    <property type="project" value="TreeGrafter"/>
</dbReference>
<evidence type="ECO:0000313" key="6">
    <source>
        <dbReference type="Proteomes" id="UP000249390"/>
    </source>
</evidence>
<comment type="caution">
    <text evidence="5">The sequence shown here is derived from an EMBL/GenBank/DDBJ whole genome shotgun (WGS) entry which is preliminary data.</text>
</comment>
<dbReference type="Proteomes" id="UP000249390">
    <property type="component" value="Unassembled WGS sequence"/>
</dbReference>
<evidence type="ECO:0000256" key="1">
    <source>
        <dbReference type="ARBA" id="ARBA00022737"/>
    </source>
</evidence>
<evidence type="ECO:0000313" key="5">
    <source>
        <dbReference type="EMBL" id="RAL42211.1"/>
    </source>
</evidence>
<accession>A0A328DD93</accession>
<proteinExistence type="inferred from homology"/>
<keyword evidence="2" id="KW-0802">TPR repeat</keyword>
<dbReference type="InterPro" id="IPR044059">
    <property type="entry name" value="Csn1/TTC4_wheel"/>
</dbReference>
<comment type="similarity">
    <text evidence="3">Belongs to the TTC4 family.</text>
</comment>
<dbReference type="GO" id="GO:0005634">
    <property type="term" value="C:nucleus"/>
    <property type="evidence" value="ECO:0007669"/>
    <property type="project" value="TreeGrafter"/>
</dbReference>
<dbReference type="InterPro" id="IPR011990">
    <property type="entry name" value="TPR-like_helical_dom_sf"/>
</dbReference>
<sequence>MALWMEPNSEPKTESEMFDLDAINALKESTAIELKEKGNEYVKMGKKHYPEAIDCYTRAINQQALSDAEQSILYSNRSLTNLLLGNNRRALQDAEEAIKLSPTNIKALYRAAKASFSLGLLVAAKSYCEKGLEESSSNEDLKKLAKQIDIRKSELERHEAEVSKVVSDAKGLISAFEDRKLKIGKAIYRELTGLKRPMLDKNNILHWPVVILYPEVMSSDFIQDFCEADTFSAHLDMMFSEDSQPLPWDEGNAYTRDALELYYEVGSVAPLSKEELLRYLLDGTSASNLENFEEEGDIDASLESTSSLGYCGSNWMKVDERRSLHDVLKEPNLVIPGNPVFFLVSRKSSFYNTFKSGTWSFK</sequence>
<dbReference type="Pfam" id="PF18972">
    <property type="entry name" value="Wheel"/>
    <property type="match status" value="1"/>
</dbReference>
<dbReference type="InterPro" id="IPR019734">
    <property type="entry name" value="TPR_rpt"/>
</dbReference>
<dbReference type="SUPFAM" id="SSF48452">
    <property type="entry name" value="TPR-like"/>
    <property type="match status" value="1"/>
</dbReference>
<dbReference type="PANTHER" id="PTHR46035:SF1">
    <property type="entry name" value="TETRATRICOPEPTIDE REPEAT PROTEIN 4"/>
    <property type="match status" value="1"/>
</dbReference>
<organism evidence="5 6">
    <name type="scientific">Cuscuta australis</name>
    <dbReference type="NCBI Taxonomy" id="267555"/>
    <lineage>
        <taxon>Eukaryota</taxon>
        <taxon>Viridiplantae</taxon>
        <taxon>Streptophyta</taxon>
        <taxon>Embryophyta</taxon>
        <taxon>Tracheophyta</taxon>
        <taxon>Spermatophyta</taxon>
        <taxon>Magnoliopsida</taxon>
        <taxon>eudicotyledons</taxon>
        <taxon>Gunneridae</taxon>
        <taxon>Pentapetalae</taxon>
        <taxon>asterids</taxon>
        <taxon>lamiids</taxon>
        <taxon>Solanales</taxon>
        <taxon>Convolvulaceae</taxon>
        <taxon>Cuscuteae</taxon>
        <taxon>Cuscuta</taxon>
        <taxon>Cuscuta subgen. Grammica</taxon>
        <taxon>Cuscuta sect. Cleistogrammica</taxon>
    </lineage>
</organism>
<name>A0A328DD93_9ASTE</name>
<feature type="domain" description="Cns1/TTC4 wheel" evidence="4">
    <location>
        <begin position="200"/>
        <end position="265"/>
    </location>
</feature>
<evidence type="ECO:0000259" key="4">
    <source>
        <dbReference type="Pfam" id="PF18972"/>
    </source>
</evidence>
<dbReference type="AlphaFoldDB" id="A0A328DD93"/>
<evidence type="ECO:0000256" key="3">
    <source>
        <dbReference type="ARBA" id="ARBA00023602"/>
    </source>
</evidence>
<evidence type="ECO:0000256" key="2">
    <source>
        <dbReference type="ARBA" id="ARBA00022803"/>
    </source>
</evidence>
<reference evidence="5 6" key="1">
    <citation type="submission" date="2018-06" db="EMBL/GenBank/DDBJ databases">
        <title>The Genome of Cuscuta australis (Dodder) Provides Insight into the Evolution of Plant Parasitism.</title>
        <authorList>
            <person name="Liu H."/>
        </authorList>
    </citation>
    <scope>NUCLEOTIDE SEQUENCE [LARGE SCALE GENOMIC DNA]</scope>
    <source>
        <strain evidence="6">cv. Yunnan</strain>
        <tissue evidence="5">Vines</tissue>
    </source>
</reference>
<protein>
    <recommendedName>
        <fullName evidence="4">Cns1/TTC4 wheel domain-containing protein</fullName>
    </recommendedName>
</protein>